<dbReference type="Gene3D" id="3.40.50.1820">
    <property type="entry name" value="alpha/beta hydrolase"/>
    <property type="match status" value="1"/>
</dbReference>
<feature type="domain" description="AB hydrolase-1" evidence="1">
    <location>
        <begin position="21"/>
        <end position="133"/>
    </location>
</feature>
<protein>
    <submittedName>
        <fullName evidence="2">Unannotated protein</fullName>
    </submittedName>
</protein>
<gene>
    <name evidence="2" type="ORF">UFOPK1493_00920</name>
</gene>
<dbReference type="EMBL" id="CAEZSR010000023">
    <property type="protein sequence ID" value="CAB4549219.1"/>
    <property type="molecule type" value="Genomic_DNA"/>
</dbReference>
<dbReference type="PANTHER" id="PTHR43798">
    <property type="entry name" value="MONOACYLGLYCEROL LIPASE"/>
    <property type="match status" value="1"/>
</dbReference>
<evidence type="ECO:0000259" key="1">
    <source>
        <dbReference type="Pfam" id="PF00561"/>
    </source>
</evidence>
<name>A0A6J6CG85_9ZZZZ</name>
<dbReference type="InterPro" id="IPR000073">
    <property type="entry name" value="AB_hydrolase_1"/>
</dbReference>
<evidence type="ECO:0000313" key="2">
    <source>
        <dbReference type="EMBL" id="CAB4549219.1"/>
    </source>
</evidence>
<dbReference type="InterPro" id="IPR029058">
    <property type="entry name" value="AB_hydrolase_fold"/>
</dbReference>
<dbReference type="AlphaFoldDB" id="A0A6J6CG85"/>
<dbReference type="Pfam" id="PF00561">
    <property type="entry name" value="Abhydrolase_1"/>
    <property type="match status" value="1"/>
</dbReference>
<accession>A0A6J6CG85</accession>
<sequence>MPFASVNGQQIHYQDTGGDGPPVVLAHGFLMNLTMFDHQVAALRDRYRVITWDERGFGETVFDGQPFTYWDSARDCLGLMDHLGIDRAVVGGMSQGGFLSMRAALLAPERVRALILLDTAAAVDSPETHAANSGMVDMWLSVGPVDELAQAVATIIIDDPAENPKWIALWQSTPKERLAEPARCLLGRDEISDRLGEISCPALVVHGTEDTALTMEAAEAMAAALPGCGGVVRVAGAHAANLTNPDPVNAAILDFLDGLPA</sequence>
<dbReference type="PRINTS" id="PR00111">
    <property type="entry name" value="ABHYDROLASE"/>
</dbReference>
<reference evidence="2" key="1">
    <citation type="submission" date="2020-05" db="EMBL/GenBank/DDBJ databases">
        <authorList>
            <person name="Chiriac C."/>
            <person name="Salcher M."/>
            <person name="Ghai R."/>
            <person name="Kavagutti S V."/>
        </authorList>
    </citation>
    <scope>NUCLEOTIDE SEQUENCE</scope>
</reference>
<organism evidence="2">
    <name type="scientific">freshwater metagenome</name>
    <dbReference type="NCBI Taxonomy" id="449393"/>
    <lineage>
        <taxon>unclassified sequences</taxon>
        <taxon>metagenomes</taxon>
        <taxon>ecological metagenomes</taxon>
    </lineage>
</organism>
<dbReference type="InterPro" id="IPR050266">
    <property type="entry name" value="AB_hydrolase_sf"/>
</dbReference>
<proteinExistence type="predicted"/>
<dbReference type="SUPFAM" id="SSF53474">
    <property type="entry name" value="alpha/beta-Hydrolases"/>
    <property type="match status" value="1"/>
</dbReference>